<dbReference type="EMBL" id="JACRSO010000002">
    <property type="protein sequence ID" value="MBC8529020.1"/>
    <property type="molecule type" value="Genomic_DNA"/>
</dbReference>
<dbReference type="AlphaFoldDB" id="A0A926D2A3"/>
<accession>A0A926D2A3</accession>
<proteinExistence type="predicted"/>
<evidence type="ECO:0000313" key="1">
    <source>
        <dbReference type="EMBL" id="MBC8529020.1"/>
    </source>
</evidence>
<dbReference type="Proteomes" id="UP000654279">
    <property type="component" value="Unassembled WGS sequence"/>
</dbReference>
<evidence type="ECO:0000313" key="2">
    <source>
        <dbReference type="Proteomes" id="UP000654279"/>
    </source>
</evidence>
<protein>
    <submittedName>
        <fullName evidence="1">Uncharacterized protein</fullName>
    </submittedName>
</protein>
<keyword evidence="2" id="KW-1185">Reference proteome</keyword>
<dbReference type="RefSeq" id="WP_249284931.1">
    <property type="nucleotide sequence ID" value="NZ_JACRSO010000002.1"/>
</dbReference>
<name>A0A926D2A3_9FIRM</name>
<organism evidence="1 2">
    <name type="scientific">Luoshenia tenuis</name>
    <dbReference type="NCBI Taxonomy" id="2763654"/>
    <lineage>
        <taxon>Bacteria</taxon>
        <taxon>Bacillati</taxon>
        <taxon>Bacillota</taxon>
        <taxon>Clostridia</taxon>
        <taxon>Christensenellales</taxon>
        <taxon>Christensenellaceae</taxon>
        <taxon>Luoshenia</taxon>
    </lineage>
</organism>
<reference evidence="1" key="1">
    <citation type="submission" date="2020-08" db="EMBL/GenBank/DDBJ databases">
        <title>Genome public.</title>
        <authorList>
            <person name="Liu C."/>
            <person name="Sun Q."/>
        </authorList>
    </citation>
    <scope>NUCLEOTIDE SEQUENCE</scope>
    <source>
        <strain evidence="1">NSJ-44</strain>
    </source>
</reference>
<gene>
    <name evidence="1" type="ORF">H8699_06235</name>
</gene>
<comment type="caution">
    <text evidence="1">The sequence shown here is derived from an EMBL/GenBank/DDBJ whole genome shotgun (WGS) entry which is preliminary data.</text>
</comment>
<sequence>MDELQKYLGWPLEEVKAALGGQYTLRVKLTMPQRIRHYDARLKDLRVIRLRALDAQGTQRAVVEIIAGAFAYAPAACAKME</sequence>